<feature type="transmembrane region" description="Helical" evidence="2">
    <location>
        <begin position="12"/>
        <end position="30"/>
    </location>
</feature>
<reference evidence="3 4" key="1">
    <citation type="submission" date="2019-04" db="EMBL/GenBank/DDBJ databases">
        <title>Thalassotalea guangxiensis sp. nov., isolated from sediment of the coastal wetland.</title>
        <authorList>
            <person name="Zheng S."/>
            <person name="Zhang D."/>
        </authorList>
    </citation>
    <scope>NUCLEOTIDE SEQUENCE [LARGE SCALE GENOMIC DNA]</scope>
    <source>
        <strain evidence="3 4">ZS-4</strain>
    </source>
</reference>
<proteinExistence type="predicted"/>
<evidence type="ECO:0000256" key="2">
    <source>
        <dbReference type="SAM" id="Phobius"/>
    </source>
</evidence>
<dbReference type="AlphaFoldDB" id="A0A4U1B8Q9"/>
<organism evidence="3 4">
    <name type="scientific">Thalassotalea mangrovi</name>
    <dbReference type="NCBI Taxonomy" id="2572245"/>
    <lineage>
        <taxon>Bacteria</taxon>
        <taxon>Pseudomonadati</taxon>
        <taxon>Pseudomonadota</taxon>
        <taxon>Gammaproteobacteria</taxon>
        <taxon>Alteromonadales</taxon>
        <taxon>Colwelliaceae</taxon>
        <taxon>Thalassotalea</taxon>
    </lineage>
</organism>
<keyword evidence="2" id="KW-0472">Membrane</keyword>
<name>A0A4U1B8Q9_9GAMM</name>
<protein>
    <submittedName>
        <fullName evidence="3">Uncharacterized protein</fullName>
    </submittedName>
</protein>
<evidence type="ECO:0000313" key="4">
    <source>
        <dbReference type="Proteomes" id="UP000307999"/>
    </source>
</evidence>
<feature type="region of interest" description="Disordered" evidence="1">
    <location>
        <begin position="74"/>
        <end position="93"/>
    </location>
</feature>
<dbReference type="Proteomes" id="UP000307999">
    <property type="component" value="Unassembled WGS sequence"/>
</dbReference>
<keyword evidence="2" id="KW-0812">Transmembrane</keyword>
<feature type="region of interest" description="Disordered" evidence="1">
    <location>
        <begin position="102"/>
        <end position="127"/>
    </location>
</feature>
<evidence type="ECO:0000256" key="1">
    <source>
        <dbReference type="SAM" id="MobiDB-lite"/>
    </source>
</evidence>
<gene>
    <name evidence="3" type="ORF">E8M12_02140</name>
</gene>
<dbReference type="RefSeq" id="WP_136734429.1">
    <property type="nucleotide sequence ID" value="NZ_SWDB01000004.1"/>
</dbReference>
<dbReference type="OrthoDB" id="6401084at2"/>
<accession>A0A4U1B8Q9</accession>
<dbReference type="EMBL" id="SWDB01000004">
    <property type="protein sequence ID" value="TKB47079.1"/>
    <property type="molecule type" value="Genomic_DNA"/>
</dbReference>
<feature type="compositionally biased region" description="Polar residues" evidence="1">
    <location>
        <begin position="106"/>
        <end position="115"/>
    </location>
</feature>
<feature type="compositionally biased region" description="Low complexity" evidence="1">
    <location>
        <begin position="116"/>
        <end position="127"/>
    </location>
</feature>
<keyword evidence="2" id="KW-1133">Transmembrane helix</keyword>
<keyword evidence="4" id="KW-1185">Reference proteome</keyword>
<evidence type="ECO:0000313" key="3">
    <source>
        <dbReference type="EMBL" id="TKB47079.1"/>
    </source>
</evidence>
<comment type="caution">
    <text evidence="3">The sequence shown here is derived from an EMBL/GenBank/DDBJ whole genome shotgun (WGS) entry which is preliminary data.</text>
</comment>
<sequence>MPQPIIRFTPYLLPFILALTVHGIILWLLLPKPAAIIENKRLPLPAGNIDSYLYRPTPSLKVDSKTDAANSILEQAPETEIKPLKPMAPKSSVVGKKEFLPAEQKSPGQRSLSPENSQNASKQASAKARFNPYQGLAEINQQKDLQASGNPYRNSRGYSVFQQLPEPVPKSLISKSDEQVRRENTSIVGHETIEKRDGYCYQETDLSFINDEFGKVASISACGESSDERYFREFMKTKLKKAGNR</sequence>